<protein>
    <submittedName>
        <fullName evidence="1">Uncharacterized protein</fullName>
    </submittedName>
</protein>
<proteinExistence type="predicted"/>
<organism evidence="1">
    <name type="scientific">Arundo donax</name>
    <name type="common">Giant reed</name>
    <name type="synonym">Donax arundinaceus</name>
    <dbReference type="NCBI Taxonomy" id="35708"/>
    <lineage>
        <taxon>Eukaryota</taxon>
        <taxon>Viridiplantae</taxon>
        <taxon>Streptophyta</taxon>
        <taxon>Embryophyta</taxon>
        <taxon>Tracheophyta</taxon>
        <taxon>Spermatophyta</taxon>
        <taxon>Magnoliopsida</taxon>
        <taxon>Liliopsida</taxon>
        <taxon>Poales</taxon>
        <taxon>Poaceae</taxon>
        <taxon>PACMAD clade</taxon>
        <taxon>Arundinoideae</taxon>
        <taxon>Arundineae</taxon>
        <taxon>Arundo</taxon>
    </lineage>
</organism>
<reference evidence="1" key="1">
    <citation type="submission" date="2014-09" db="EMBL/GenBank/DDBJ databases">
        <authorList>
            <person name="Magalhaes I.L.F."/>
            <person name="Oliveira U."/>
            <person name="Santos F.R."/>
            <person name="Vidigal T.H.D.A."/>
            <person name="Brescovit A.D."/>
            <person name="Santos A.J."/>
        </authorList>
    </citation>
    <scope>NUCLEOTIDE SEQUENCE</scope>
    <source>
        <tissue evidence="1">Shoot tissue taken approximately 20 cm above the soil surface</tissue>
    </source>
</reference>
<dbReference type="EMBL" id="GBRH01272623">
    <property type="protein sequence ID" value="JAD25272.1"/>
    <property type="molecule type" value="Transcribed_RNA"/>
</dbReference>
<reference evidence="1" key="2">
    <citation type="journal article" date="2015" name="Data Brief">
        <title>Shoot transcriptome of the giant reed, Arundo donax.</title>
        <authorList>
            <person name="Barrero R.A."/>
            <person name="Guerrero F.D."/>
            <person name="Moolhuijzen P."/>
            <person name="Goolsby J.A."/>
            <person name="Tidwell J."/>
            <person name="Bellgard S.E."/>
            <person name="Bellgard M.I."/>
        </authorList>
    </citation>
    <scope>NUCLEOTIDE SEQUENCE</scope>
    <source>
        <tissue evidence="1">Shoot tissue taken approximately 20 cm above the soil surface</tissue>
    </source>
</reference>
<sequence length="9" mass="1089">MRPSKVRDT</sequence>
<accession>A0A0A8YS99</accession>
<evidence type="ECO:0000313" key="1">
    <source>
        <dbReference type="EMBL" id="JAD25272.1"/>
    </source>
</evidence>
<name>A0A0A8YS99_ARUDO</name>